<evidence type="ECO:0000313" key="3">
    <source>
        <dbReference type="Proteomes" id="UP000076420"/>
    </source>
</evidence>
<accession>A0A2C9LXI5</accession>
<evidence type="ECO:0000313" key="2">
    <source>
        <dbReference type="EnsemblMetazoa" id="BGLB036138-PA"/>
    </source>
</evidence>
<reference evidence="2" key="1">
    <citation type="submission" date="2020-05" db="UniProtKB">
        <authorList>
            <consortium name="EnsemblMetazoa"/>
        </authorList>
    </citation>
    <scope>IDENTIFICATION</scope>
    <source>
        <strain evidence="2">BB02</strain>
    </source>
</reference>
<feature type="chain" id="PRO_5012564650" evidence="1">
    <location>
        <begin position="17"/>
        <end position="128"/>
    </location>
</feature>
<dbReference type="AlphaFoldDB" id="A0A2C9LXI5"/>
<organism evidence="2 3">
    <name type="scientific">Biomphalaria glabrata</name>
    <name type="common">Bloodfluke planorb</name>
    <name type="synonym">Freshwater snail</name>
    <dbReference type="NCBI Taxonomy" id="6526"/>
    <lineage>
        <taxon>Eukaryota</taxon>
        <taxon>Metazoa</taxon>
        <taxon>Spiralia</taxon>
        <taxon>Lophotrochozoa</taxon>
        <taxon>Mollusca</taxon>
        <taxon>Gastropoda</taxon>
        <taxon>Heterobranchia</taxon>
        <taxon>Euthyneura</taxon>
        <taxon>Panpulmonata</taxon>
        <taxon>Hygrophila</taxon>
        <taxon>Lymnaeoidea</taxon>
        <taxon>Planorbidae</taxon>
        <taxon>Biomphalaria</taxon>
    </lineage>
</organism>
<proteinExistence type="predicted"/>
<feature type="signal peptide" evidence="1">
    <location>
        <begin position="1"/>
        <end position="16"/>
    </location>
</feature>
<dbReference type="EnsemblMetazoa" id="BGLB036138-RA">
    <property type="protein sequence ID" value="BGLB036138-PA"/>
    <property type="gene ID" value="BGLB036138"/>
</dbReference>
<dbReference type="Proteomes" id="UP000076420">
    <property type="component" value="Unassembled WGS sequence"/>
</dbReference>
<keyword evidence="1" id="KW-0732">Signal</keyword>
<protein>
    <submittedName>
        <fullName evidence="2">Uncharacterized protein</fullName>
    </submittedName>
</protein>
<name>A0A2C9LXI5_BIOGL</name>
<sequence length="128" mass="14757">MRLVLSFVLVWAIAYAKPSARKLNLARLTRNLNKIDFSDCGQRPLATDNGASECSIRRSHDPNHHACSGVLVKKMAGEYHIFTSYMCIWYSTYYNIQRYEAYCGVHKISNLGEPQRVRVTFRGFSLYK</sequence>
<dbReference type="VEuPathDB" id="VectorBase:BGLB036138"/>
<evidence type="ECO:0000256" key="1">
    <source>
        <dbReference type="SAM" id="SignalP"/>
    </source>
</evidence>
<gene>
    <name evidence="2" type="primary">106067811</name>
</gene>
<dbReference type="VEuPathDB" id="VectorBase:BGLAX_050247"/>